<name>A0A8J8P2V4_HALGN</name>
<feature type="region of interest" description="Disordered" evidence="1">
    <location>
        <begin position="124"/>
        <end position="153"/>
    </location>
</feature>
<feature type="region of interest" description="Disordered" evidence="1">
    <location>
        <begin position="364"/>
        <end position="383"/>
    </location>
</feature>
<feature type="compositionally biased region" description="Basic and acidic residues" evidence="1">
    <location>
        <begin position="137"/>
        <end position="153"/>
    </location>
</feature>
<dbReference type="Gene3D" id="1.10.1410.10">
    <property type="match status" value="1"/>
</dbReference>
<accession>A0A8J8P2V4</accession>
<comment type="caution">
    <text evidence="2">The sequence shown here is derived from an EMBL/GenBank/DDBJ whole genome shotgun (WGS) entry which is preliminary data.</text>
</comment>
<dbReference type="AlphaFoldDB" id="A0A8J8P2V4"/>
<dbReference type="SUPFAM" id="SSF81631">
    <property type="entry name" value="PAP/OAS1 substrate-binding domain"/>
    <property type="match status" value="1"/>
</dbReference>
<organism evidence="2 3">
    <name type="scientific">Halteria grandinella</name>
    <dbReference type="NCBI Taxonomy" id="5974"/>
    <lineage>
        <taxon>Eukaryota</taxon>
        <taxon>Sar</taxon>
        <taxon>Alveolata</taxon>
        <taxon>Ciliophora</taxon>
        <taxon>Intramacronucleata</taxon>
        <taxon>Spirotrichea</taxon>
        <taxon>Stichotrichia</taxon>
        <taxon>Sporadotrichida</taxon>
        <taxon>Halteriidae</taxon>
        <taxon>Halteria</taxon>
    </lineage>
</organism>
<keyword evidence="3" id="KW-1185">Reference proteome</keyword>
<reference evidence="2" key="1">
    <citation type="submission" date="2019-06" db="EMBL/GenBank/DDBJ databases">
        <authorList>
            <person name="Zheng W."/>
        </authorList>
    </citation>
    <scope>NUCLEOTIDE SEQUENCE</scope>
    <source>
        <strain evidence="2">QDHG01</strain>
    </source>
</reference>
<evidence type="ECO:0000256" key="1">
    <source>
        <dbReference type="SAM" id="MobiDB-lite"/>
    </source>
</evidence>
<gene>
    <name evidence="2" type="ORF">FGO68_gene17097</name>
</gene>
<evidence type="ECO:0000313" key="3">
    <source>
        <dbReference type="Proteomes" id="UP000785679"/>
    </source>
</evidence>
<protein>
    <submittedName>
        <fullName evidence="2">Uncharacterized protein</fullName>
    </submittedName>
</protein>
<evidence type="ECO:0000313" key="2">
    <source>
        <dbReference type="EMBL" id="TNV85918.1"/>
    </source>
</evidence>
<proteinExistence type="predicted"/>
<dbReference type="OrthoDB" id="10672719at2759"/>
<dbReference type="Proteomes" id="UP000785679">
    <property type="component" value="Unassembled WGS sequence"/>
</dbReference>
<sequence>MQPQQPHIVDNFIDFTISEDDENPLFNSARNFLSVEDARSIIAAQKLEQEKIFSDFLRGTGRSHPEASQDFEHESIDKKYKYRQKLAPGVDGQQITLHDLTLEMLEPVTDFSFLKEYRKEIQKTYEPNASESDTQPEESKEIRTDNPRDGEIKQRLPSGMSLILVCLNIQRFKMHRDNNQSLTFSVSDEQIDDFIEIIKYLWKIYVRLPRLFFRLPILLGEESKAYMGKYESLEEEKEKQPRQEDEGVVQNDLTDEQKRQVMKLKIIRDKKTGLAKQILGHFVDALIICSRELLARDRSSLSENDQEDQLSRIKEMFINLLKLAATTNQIEFLLNQLTLREILEELPQEIIDLMNRDSLLPEFSTNLSDPSTDDTAPYESTDSNGKTVRFFNLRPHRHLKLLEQAIRLVYQEDTESYEDYFKTLFKFTTLTHVLETFAFQILKRNSRQLNGTEAVLRVVNLCLFKKWERLCREILDIPKDDVQWKADYKTWIQDAVRALIHFNNSIFKQIKLYYADSELELKKKAIDALTELTDKEKDSALWQFVKKDDGKVKGEHQRMKEEVLEAKRQRCLKIQKQIEDRLHLILDVCLEPAVTFDESAIETISQTSGQTMLSSPDFFHRLQISLSTDHWEETLSNLITHRLEADRNVYQFEDKEFYFRQSLDYEENFLTLTNRQNIDYVNLGDYMKLVLEEFQKLYVLKTIPDSIVMRPLGGAEISALPEEAVEKLIGRMTKRELAKRLMTFFHRCLRMTRAYNFDSTLVETFQKYYQFIVNEGHALDKQILNLRYFFATCHAKIKLKARLDPNFQAKQGFREAYDQFESLNQSVEIKANIIHTEQRKHRFLIQEENNKIRKLTREFESIENMSVQRQCRRFINIISQNYQIRFHKHDLKYLQNKLMSDVKAYFGITKDDEIKVNSYGLTGAGVHFINSSVKVQVRVHKAAQKFQGLMEDLKGREKQENLRIIPSSWFTVKWVKEQHIYLQLTTNDKSPDYNGLVFKVKFQHMNTRRAFLLGKLLNCYLFMDKNKFLPLAYFWLFFLKVNGLVGEKRGYLSSTTYLIMLINYLQQLYFLPNFQDRSLSKKETDEMRYQERLSIAERERFKKMLTEANLAELMRGEEGQTELSQFIEIDTYINEDTQGRQDIVDNLKRIRGMMGNTYKQETEKLLMKFFQFLIISLPHRQVVFNIAKGKIIHKQGECRLKSKLFISVKDPFIKYENHGVHMSEESKFNRLIRKMREFVAEAANNNIENYITQITYQQEDEEYDESIEGEALQF</sequence>
<dbReference type="EMBL" id="RRYP01001462">
    <property type="protein sequence ID" value="TNV85918.1"/>
    <property type="molecule type" value="Genomic_DNA"/>
</dbReference>